<dbReference type="InterPro" id="IPR036779">
    <property type="entry name" value="LysM_dom_sf"/>
</dbReference>
<comment type="caution">
    <text evidence="3">The sequence shown here is derived from an EMBL/GenBank/DDBJ whole genome shotgun (WGS) entry which is preliminary data.</text>
</comment>
<evidence type="ECO:0000313" key="3">
    <source>
        <dbReference type="EMBL" id="GAH86996.1"/>
    </source>
</evidence>
<protein>
    <recommendedName>
        <fullName evidence="2">LysM domain-containing protein</fullName>
    </recommendedName>
</protein>
<dbReference type="EMBL" id="BARU01042632">
    <property type="protein sequence ID" value="GAH86996.1"/>
    <property type="molecule type" value="Genomic_DNA"/>
</dbReference>
<dbReference type="SMART" id="SM00257">
    <property type="entry name" value="LysM"/>
    <property type="match status" value="1"/>
</dbReference>
<gene>
    <name evidence="3" type="ORF">S03H2_65474</name>
</gene>
<accession>X1IX48</accession>
<evidence type="ECO:0000259" key="2">
    <source>
        <dbReference type="PROSITE" id="PS51782"/>
    </source>
</evidence>
<dbReference type="PROSITE" id="PS51782">
    <property type="entry name" value="LYSM"/>
    <property type="match status" value="1"/>
</dbReference>
<reference evidence="3" key="1">
    <citation type="journal article" date="2014" name="Front. Microbiol.">
        <title>High frequency of phylogenetically diverse reductive dehalogenase-homologous genes in deep subseafloor sedimentary metagenomes.</title>
        <authorList>
            <person name="Kawai M."/>
            <person name="Futagami T."/>
            <person name="Toyoda A."/>
            <person name="Takaki Y."/>
            <person name="Nishi S."/>
            <person name="Hori S."/>
            <person name="Arai W."/>
            <person name="Tsubouchi T."/>
            <person name="Morono Y."/>
            <person name="Uchiyama I."/>
            <person name="Ito T."/>
            <person name="Fujiyama A."/>
            <person name="Inagaki F."/>
            <person name="Takami H."/>
        </authorList>
    </citation>
    <scope>NUCLEOTIDE SEQUENCE</scope>
    <source>
        <strain evidence="3">Expedition CK06-06</strain>
    </source>
</reference>
<dbReference type="Pfam" id="PF01476">
    <property type="entry name" value="LysM"/>
    <property type="match status" value="1"/>
</dbReference>
<feature type="region of interest" description="Disordered" evidence="1">
    <location>
        <begin position="89"/>
        <end position="111"/>
    </location>
</feature>
<proteinExistence type="predicted"/>
<dbReference type="Gene3D" id="3.10.350.10">
    <property type="entry name" value="LysM domain"/>
    <property type="match status" value="1"/>
</dbReference>
<dbReference type="InterPro" id="IPR018392">
    <property type="entry name" value="LysM"/>
</dbReference>
<feature type="non-terminal residue" evidence="3">
    <location>
        <position position="1"/>
    </location>
</feature>
<name>X1IX48_9ZZZZ</name>
<feature type="compositionally biased region" description="Basic and acidic residues" evidence="1">
    <location>
        <begin position="91"/>
        <end position="111"/>
    </location>
</feature>
<sequence length="111" mass="12437">VSLGLIEKVNPGLNPRRLPLGRFIKIPAIGAQPKKPPEVDTPDIRFSSEHRVIKGETLWAISRRYSISPELLAAANKRRLEDILKPGEILKVPHRDPAEPDDNHQEGDIIN</sequence>
<dbReference type="AlphaFoldDB" id="X1IX48"/>
<feature type="domain" description="LysM" evidence="2">
    <location>
        <begin position="48"/>
        <end position="92"/>
    </location>
</feature>
<dbReference type="SUPFAM" id="SSF54106">
    <property type="entry name" value="LysM domain"/>
    <property type="match status" value="1"/>
</dbReference>
<organism evidence="3">
    <name type="scientific">marine sediment metagenome</name>
    <dbReference type="NCBI Taxonomy" id="412755"/>
    <lineage>
        <taxon>unclassified sequences</taxon>
        <taxon>metagenomes</taxon>
        <taxon>ecological metagenomes</taxon>
    </lineage>
</organism>
<evidence type="ECO:0000256" key="1">
    <source>
        <dbReference type="SAM" id="MobiDB-lite"/>
    </source>
</evidence>
<dbReference type="CDD" id="cd00118">
    <property type="entry name" value="LysM"/>
    <property type="match status" value="1"/>
</dbReference>